<dbReference type="Proteomes" id="UP000541444">
    <property type="component" value="Unassembled WGS sequence"/>
</dbReference>
<dbReference type="AlphaFoldDB" id="A0A7J7NEA9"/>
<accession>A0A7J7NEA9</accession>
<keyword evidence="2" id="KW-0812">Transmembrane</keyword>
<feature type="transmembrane region" description="Helical" evidence="2">
    <location>
        <begin position="172"/>
        <end position="191"/>
    </location>
</feature>
<feature type="transmembrane region" description="Helical" evidence="2">
    <location>
        <begin position="7"/>
        <end position="28"/>
    </location>
</feature>
<evidence type="ECO:0000313" key="4">
    <source>
        <dbReference type="Proteomes" id="UP000541444"/>
    </source>
</evidence>
<feature type="coiled-coil region" evidence="1">
    <location>
        <begin position="809"/>
        <end position="864"/>
    </location>
</feature>
<name>A0A7J7NEA9_9MAGN</name>
<reference evidence="3 4" key="1">
    <citation type="journal article" date="2020" name="IScience">
        <title>Genome Sequencing of the Endangered Kingdonia uniflora (Circaeasteraceae, Ranunculales) Reveals Potential Mechanisms of Evolutionary Specialization.</title>
        <authorList>
            <person name="Sun Y."/>
            <person name="Deng T."/>
            <person name="Zhang A."/>
            <person name="Moore M.J."/>
            <person name="Landis J.B."/>
            <person name="Lin N."/>
            <person name="Zhang H."/>
            <person name="Zhang X."/>
            <person name="Huang J."/>
            <person name="Zhang X."/>
            <person name="Sun H."/>
            <person name="Wang H."/>
        </authorList>
    </citation>
    <scope>NUCLEOTIDE SEQUENCE [LARGE SCALE GENOMIC DNA]</scope>
    <source>
        <strain evidence="3">TB1705</strain>
        <tissue evidence="3">Leaf</tissue>
    </source>
</reference>
<dbReference type="EMBL" id="JACGCM010000846">
    <property type="protein sequence ID" value="KAF6165516.1"/>
    <property type="molecule type" value="Genomic_DNA"/>
</dbReference>
<sequence>MESSEIAVWNLCVSLDVVIFLALLTSPISSWTDPSDVSALRGLYRSLNNPPQLIGWISLGGDPSEESRNFMLRIICHIHNNGFTGSVIYLANLHLTNLNIQNNHFSGVVPNQFQSILNLWIGGNRFQFGADYPPWDFPEAITGDLNSPPTIESSAIENYSCLDTSKSKNRRLSFGGIAFMVGGIALVGNLCRSLQRTIVRSDLEKIRVISRKLAIAYCSNVEFSRQMLSLLVRKPPTTESSAIENYSSLYTCKSKKGRLSFGRITFMVGGIALVVTCAVAFNALESEVVMRPYSYTCIVGLRYDVETILVVDTIDSTYDPGTKKIIIDLEKIRVISRKLAIAYCSNVEFSRQVLSLLIRKVTFSDVVEVFGDDSRIIPLGASLLTSGNYSNVEVKEKRTSHIKNGNKRSRLDLDAPLKIMSGKSELSSYDKCYYIVDNGDVRISLTNDNSLSSDMVQYVSSMARNMFSSQLSDLSLLATFDDDVFEITKEAIALAWDKRQDAYLETCNVNMRLLVLLLRWWTLEHGTRNLVTPLSATLHRAGARSSNNVIAKVQEKFFGLFGYDAELPVRECQLEGLDARGRELEYARYFYELCFCELVWDPTDREEVVRLIAEVEIKFEDMRIVVVEMRNSYVSEASTSGRATESEIEASGGEEELSVDQFLDFPRRLVELESVCLREDEVLQCNQEFVEEFKRMREANEDREDQHIDEKDAEIKKGRRETEYLKERASKLKNQNDALLVKCKKADMARYRVQALVRSEDYLNRLVAGLRRDLIRITHDQEQIQSDLANSKSELGRFNKKLVDKDNSLKRARDNLTTYELAVEQLTTTFSAKDMKLRSVYRRCNELNERVAHLKEEFGQVNLRTRNAEAGERSKGKKYDGRNFLV</sequence>
<feature type="transmembrane region" description="Helical" evidence="2">
    <location>
        <begin position="264"/>
        <end position="284"/>
    </location>
</feature>
<keyword evidence="1" id="KW-0175">Coiled coil</keyword>
<keyword evidence="2" id="KW-1133">Transmembrane helix</keyword>
<keyword evidence="2" id="KW-0472">Membrane</keyword>
<organism evidence="3 4">
    <name type="scientific">Kingdonia uniflora</name>
    <dbReference type="NCBI Taxonomy" id="39325"/>
    <lineage>
        <taxon>Eukaryota</taxon>
        <taxon>Viridiplantae</taxon>
        <taxon>Streptophyta</taxon>
        <taxon>Embryophyta</taxon>
        <taxon>Tracheophyta</taxon>
        <taxon>Spermatophyta</taxon>
        <taxon>Magnoliopsida</taxon>
        <taxon>Ranunculales</taxon>
        <taxon>Circaeasteraceae</taxon>
        <taxon>Kingdonia</taxon>
    </lineage>
</organism>
<gene>
    <name evidence="3" type="ORF">GIB67_015839</name>
</gene>
<comment type="caution">
    <text evidence="3">The sequence shown here is derived from an EMBL/GenBank/DDBJ whole genome shotgun (WGS) entry which is preliminary data.</text>
</comment>
<keyword evidence="4" id="KW-1185">Reference proteome</keyword>
<evidence type="ECO:0000256" key="2">
    <source>
        <dbReference type="SAM" id="Phobius"/>
    </source>
</evidence>
<protein>
    <submittedName>
        <fullName evidence="3">Uncharacterized protein</fullName>
    </submittedName>
</protein>
<evidence type="ECO:0000313" key="3">
    <source>
        <dbReference type="EMBL" id="KAF6165516.1"/>
    </source>
</evidence>
<evidence type="ECO:0000256" key="1">
    <source>
        <dbReference type="SAM" id="Coils"/>
    </source>
</evidence>
<proteinExistence type="predicted"/>